<dbReference type="WBParaSite" id="Hba_16807">
    <property type="protein sequence ID" value="Hba_16807"/>
    <property type="gene ID" value="Hba_16807"/>
</dbReference>
<dbReference type="InterPro" id="IPR007245">
    <property type="entry name" value="PIG-T"/>
</dbReference>
<organism evidence="1 2">
    <name type="scientific">Heterorhabditis bacteriophora</name>
    <name type="common">Entomopathogenic nematode worm</name>
    <dbReference type="NCBI Taxonomy" id="37862"/>
    <lineage>
        <taxon>Eukaryota</taxon>
        <taxon>Metazoa</taxon>
        <taxon>Ecdysozoa</taxon>
        <taxon>Nematoda</taxon>
        <taxon>Chromadorea</taxon>
        <taxon>Rhabditida</taxon>
        <taxon>Rhabditina</taxon>
        <taxon>Rhabditomorpha</taxon>
        <taxon>Strongyloidea</taxon>
        <taxon>Heterorhabditidae</taxon>
        <taxon>Heterorhabditis</taxon>
    </lineage>
</organism>
<dbReference type="GO" id="GO:0016255">
    <property type="term" value="P:attachment of GPI anchor to protein"/>
    <property type="evidence" value="ECO:0007669"/>
    <property type="project" value="InterPro"/>
</dbReference>
<dbReference type="Pfam" id="PF04113">
    <property type="entry name" value="Gpi16"/>
    <property type="match status" value="1"/>
</dbReference>
<dbReference type="PANTHER" id="PTHR12959:SF11">
    <property type="entry name" value="GPI TRANSAMIDASE COMPONENT PIG-T"/>
    <property type="match status" value="1"/>
</dbReference>
<dbReference type="GO" id="GO:0042765">
    <property type="term" value="C:GPI-anchor transamidase complex"/>
    <property type="evidence" value="ECO:0007669"/>
    <property type="project" value="InterPro"/>
</dbReference>
<evidence type="ECO:0000313" key="1">
    <source>
        <dbReference type="Proteomes" id="UP000095283"/>
    </source>
</evidence>
<accession>A0A1I7XHL4</accession>
<dbReference type="Proteomes" id="UP000095283">
    <property type="component" value="Unplaced"/>
</dbReference>
<sequence length="193" mass="21867">MPAISRLRPALIEWEYEMPEYSKCTMMTDFEKAFLRSGIGGQGWSAEEELHHIVASNSSIILHSNVVLVALPVPDFSMPFNVICFVTTTISLCFGPIHSFSTKILLSYRPMTSPFLFQKGSGKKLQLEDVSIYNDAIDWDEKASFTMRNNKRKKEWITSVLKWLGPDSEEGINAVIDKSLSGFFDEVIKQVYA</sequence>
<evidence type="ECO:0000313" key="2">
    <source>
        <dbReference type="WBParaSite" id="Hba_16807"/>
    </source>
</evidence>
<proteinExistence type="predicted"/>
<dbReference type="PANTHER" id="PTHR12959">
    <property type="entry name" value="GPI TRANSAMIDASE COMPONENT PIG-T-RELATED"/>
    <property type="match status" value="1"/>
</dbReference>
<reference evidence="2" key="1">
    <citation type="submission" date="2016-11" db="UniProtKB">
        <authorList>
            <consortium name="WormBaseParasite"/>
        </authorList>
    </citation>
    <scope>IDENTIFICATION</scope>
</reference>
<name>A0A1I7XHL4_HETBA</name>
<protein>
    <submittedName>
        <fullName evidence="2">PRELI/MSF1 domain-containing protein</fullName>
    </submittedName>
</protein>
<keyword evidence="1" id="KW-1185">Reference proteome</keyword>
<dbReference type="AlphaFoldDB" id="A0A1I7XHL4"/>